<dbReference type="AlphaFoldDB" id="A0AAV7IUV9"/>
<dbReference type="InterPro" id="IPR009003">
    <property type="entry name" value="Peptidase_S1_PA"/>
</dbReference>
<evidence type="ECO:0000313" key="4">
    <source>
        <dbReference type="Proteomes" id="UP000826195"/>
    </source>
</evidence>
<dbReference type="EMBL" id="JAHXZJ010001119">
    <property type="protein sequence ID" value="KAH0555412.1"/>
    <property type="molecule type" value="Genomic_DNA"/>
</dbReference>
<protein>
    <recommendedName>
        <fullName evidence="2">Peptidase S1 domain-containing protein</fullName>
    </recommendedName>
</protein>
<organism evidence="3 4">
    <name type="scientific">Cotesia glomerata</name>
    <name type="common">Lepidopteran parasitic wasp</name>
    <name type="synonym">Apanteles glomeratus</name>
    <dbReference type="NCBI Taxonomy" id="32391"/>
    <lineage>
        <taxon>Eukaryota</taxon>
        <taxon>Metazoa</taxon>
        <taxon>Ecdysozoa</taxon>
        <taxon>Arthropoda</taxon>
        <taxon>Hexapoda</taxon>
        <taxon>Insecta</taxon>
        <taxon>Pterygota</taxon>
        <taxon>Neoptera</taxon>
        <taxon>Endopterygota</taxon>
        <taxon>Hymenoptera</taxon>
        <taxon>Apocrita</taxon>
        <taxon>Ichneumonoidea</taxon>
        <taxon>Braconidae</taxon>
        <taxon>Microgastrinae</taxon>
        <taxon>Cotesia</taxon>
    </lineage>
</organism>
<keyword evidence="4" id="KW-1185">Reference proteome</keyword>
<evidence type="ECO:0000313" key="3">
    <source>
        <dbReference type="EMBL" id="KAH0555412.1"/>
    </source>
</evidence>
<dbReference type="SUPFAM" id="SSF50494">
    <property type="entry name" value="Trypsin-like serine proteases"/>
    <property type="match status" value="1"/>
</dbReference>
<dbReference type="Pfam" id="PF00089">
    <property type="entry name" value="Trypsin"/>
    <property type="match status" value="1"/>
</dbReference>
<keyword evidence="1" id="KW-1015">Disulfide bond</keyword>
<dbReference type="GO" id="GO:0004252">
    <property type="term" value="F:serine-type endopeptidase activity"/>
    <property type="evidence" value="ECO:0007669"/>
    <property type="project" value="InterPro"/>
</dbReference>
<evidence type="ECO:0000259" key="2">
    <source>
        <dbReference type="PROSITE" id="PS50240"/>
    </source>
</evidence>
<name>A0AAV7IUV9_COTGL</name>
<accession>A0AAV7IUV9</accession>
<dbReference type="PANTHER" id="PTHR24271">
    <property type="entry name" value="KALLIKREIN-RELATED"/>
    <property type="match status" value="1"/>
</dbReference>
<dbReference type="Gene3D" id="2.40.10.10">
    <property type="entry name" value="Trypsin-like serine proteases"/>
    <property type="match status" value="2"/>
</dbReference>
<dbReference type="InterPro" id="IPR043504">
    <property type="entry name" value="Peptidase_S1_PA_chymotrypsin"/>
</dbReference>
<comment type="caution">
    <text evidence="3">The sequence shown here is derived from an EMBL/GenBank/DDBJ whole genome shotgun (WGS) entry which is preliminary data.</text>
</comment>
<dbReference type="PANTHER" id="PTHR24271:SF50">
    <property type="match status" value="1"/>
</dbReference>
<dbReference type="GO" id="GO:0006508">
    <property type="term" value="P:proteolysis"/>
    <property type="evidence" value="ECO:0007669"/>
    <property type="project" value="InterPro"/>
</dbReference>
<dbReference type="InterPro" id="IPR018114">
    <property type="entry name" value="TRYPSIN_HIS"/>
</dbReference>
<dbReference type="PROSITE" id="PS50240">
    <property type="entry name" value="TRYPSIN_DOM"/>
    <property type="match status" value="1"/>
</dbReference>
<dbReference type="Proteomes" id="UP000826195">
    <property type="component" value="Unassembled WGS sequence"/>
</dbReference>
<proteinExistence type="predicted"/>
<feature type="domain" description="Peptidase S1" evidence="2">
    <location>
        <begin position="1"/>
        <end position="190"/>
    </location>
</feature>
<sequence length="190" mass="21678">MAALFISAAHCTYYKDRKLTPNLLVVSLGRYRLDDWEEPFSDIYEVSLIDVHPDNKFGLTSEVDLAILKLSRRVRFRPTVRQLCIQTDFEQRFGPVEELGYVARWGVKTLASKEDREIVEESSVAKLQVASIICPKKCANETRKLEKFITGNIFCSRSQNGVSGPCKALSSLFPFFRSFSTGNLFNFGYR</sequence>
<evidence type="ECO:0000256" key="1">
    <source>
        <dbReference type="ARBA" id="ARBA00023157"/>
    </source>
</evidence>
<gene>
    <name evidence="3" type="ORF">KQX54_018699</name>
</gene>
<dbReference type="InterPro" id="IPR001254">
    <property type="entry name" value="Trypsin_dom"/>
</dbReference>
<dbReference type="PROSITE" id="PS00134">
    <property type="entry name" value="TRYPSIN_HIS"/>
    <property type="match status" value="1"/>
</dbReference>
<reference evidence="3 4" key="1">
    <citation type="journal article" date="2021" name="J. Hered.">
        <title>A chromosome-level genome assembly of the parasitoid wasp, Cotesia glomerata (Hymenoptera: Braconidae).</title>
        <authorList>
            <person name="Pinto B.J."/>
            <person name="Weis J.J."/>
            <person name="Gamble T."/>
            <person name="Ode P.J."/>
            <person name="Paul R."/>
            <person name="Zaspel J.M."/>
        </authorList>
    </citation>
    <scope>NUCLEOTIDE SEQUENCE [LARGE SCALE GENOMIC DNA]</scope>
    <source>
        <strain evidence="3">CgM1</strain>
    </source>
</reference>